<sequence>MLSRQLALEWGPSGVRSNVVSPGLIRTPLSADFYARPGVAEARAAMVPTRRVGAPPDVADAVVWLASPRASYVNGDEITVDGGLGRVLMSLVPRPGFEAAT</sequence>
<keyword evidence="9" id="KW-0576">Peroxisome</keyword>
<protein>
    <recommendedName>
        <fullName evidence="14">Peroxisomal trans-2-enoyl-CoA reductase</fullName>
        <ecNumber evidence="13">1.3.1.38</ecNumber>
    </recommendedName>
</protein>
<evidence type="ECO:0000256" key="1">
    <source>
        <dbReference type="ARBA" id="ARBA00004275"/>
    </source>
</evidence>
<comment type="catalytic activity">
    <reaction evidence="16">
        <text>(2E)-tetradecenoyl-CoA + NADPH + H(+) = tetradecanoyl-CoA + NADP(+)</text>
        <dbReference type="Rhea" id="RHEA:44968"/>
        <dbReference type="ChEBI" id="CHEBI:15378"/>
        <dbReference type="ChEBI" id="CHEBI:57385"/>
        <dbReference type="ChEBI" id="CHEBI:57783"/>
        <dbReference type="ChEBI" id="CHEBI:58349"/>
        <dbReference type="ChEBI" id="CHEBI:61405"/>
    </reaction>
    <physiologicalReaction direction="left-to-right" evidence="16">
        <dbReference type="Rhea" id="RHEA:44969"/>
    </physiologicalReaction>
</comment>
<dbReference type="PRINTS" id="PR00081">
    <property type="entry name" value="GDHRDH"/>
</dbReference>
<dbReference type="Pfam" id="PF13561">
    <property type="entry name" value="adh_short_C2"/>
    <property type="match status" value="1"/>
</dbReference>
<comment type="catalytic activity">
    <reaction evidence="15">
        <text>(2E)-dodecenoyl-CoA + NADPH + H(+) = dodecanoyl-CoA + NADP(+)</text>
        <dbReference type="Rhea" id="RHEA:44964"/>
        <dbReference type="ChEBI" id="CHEBI:15378"/>
        <dbReference type="ChEBI" id="CHEBI:57330"/>
        <dbReference type="ChEBI" id="CHEBI:57375"/>
        <dbReference type="ChEBI" id="CHEBI:57783"/>
        <dbReference type="ChEBI" id="CHEBI:58349"/>
    </reaction>
    <physiologicalReaction direction="left-to-right" evidence="15">
        <dbReference type="Rhea" id="RHEA:44965"/>
    </physiologicalReaction>
</comment>
<dbReference type="EMBL" id="QKYU01000046">
    <property type="protein sequence ID" value="PZW37588.1"/>
    <property type="molecule type" value="Genomic_DNA"/>
</dbReference>
<comment type="pathway">
    <text evidence="2">Lipid metabolism.</text>
</comment>
<dbReference type="PANTHER" id="PTHR24317">
    <property type="entry name" value="PEROXISOMAL TRANS-2-ENOYL-COA REDUCTASE"/>
    <property type="match status" value="1"/>
</dbReference>
<keyword evidence="5" id="KW-0276">Fatty acid metabolism</keyword>
<comment type="catalytic activity">
    <reaction evidence="17">
        <text>(2E)-hexenoyl-CoA + NADPH + H(+) = hexanoyl-CoA + NADP(+)</text>
        <dbReference type="Rhea" id="RHEA:44956"/>
        <dbReference type="ChEBI" id="CHEBI:15378"/>
        <dbReference type="ChEBI" id="CHEBI:57783"/>
        <dbReference type="ChEBI" id="CHEBI:58349"/>
        <dbReference type="ChEBI" id="CHEBI:62077"/>
        <dbReference type="ChEBI" id="CHEBI:62620"/>
    </reaction>
    <physiologicalReaction direction="left-to-right" evidence="17">
        <dbReference type="Rhea" id="RHEA:44957"/>
    </physiologicalReaction>
</comment>
<evidence type="ECO:0000256" key="11">
    <source>
        <dbReference type="ARBA" id="ARBA00037124"/>
    </source>
</evidence>
<name>A0A2W7HY25_9PROT</name>
<accession>A0A2W7HY25</accession>
<evidence type="ECO:0000256" key="19">
    <source>
        <dbReference type="ARBA" id="ARBA00049386"/>
    </source>
</evidence>
<evidence type="ECO:0000256" key="12">
    <source>
        <dbReference type="ARBA" id="ARBA00038622"/>
    </source>
</evidence>
<dbReference type="SUPFAM" id="SSF51735">
    <property type="entry name" value="NAD(P)-binding Rossmann-fold domains"/>
    <property type="match status" value="1"/>
</dbReference>
<evidence type="ECO:0000256" key="2">
    <source>
        <dbReference type="ARBA" id="ARBA00005189"/>
    </source>
</evidence>
<organism evidence="21 22">
    <name type="scientific">Humitalea rosea</name>
    <dbReference type="NCBI Taxonomy" id="990373"/>
    <lineage>
        <taxon>Bacteria</taxon>
        <taxon>Pseudomonadati</taxon>
        <taxon>Pseudomonadota</taxon>
        <taxon>Alphaproteobacteria</taxon>
        <taxon>Acetobacterales</taxon>
        <taxon>Roseomonadaceae</taxon>
        <taxon>Humitalea</taxon>
    </lineage>
</organism>
<evidence type="ECO:0000256" key="8">
    <source>
        <dbReference type="ARBA" id="ARBA00023098"/>
    </source>
</evidence>
<keyword evidence="22" id="KW-1185">Reference proteome</keyword>
<evidence type="ECO:0000313" key="22">
    <source>
        <dbReference type="Proteomes" id="UP000249688"/>
    </source>
</evidence>
<evidence type="ECO:0000256" key="15">
    <source>
        <dbReference type="ARBA" id="ARBA00047570"/>
    </source>
</evidence>
<comment type="caution">
    <text evidence="21">The sequence shown here is derived from an EMBL/GenBank/DDBJ whole genome shotgun (WGS) entry which is preliminary data.</text>
</comment>
<keyword evidence="10" id="KW-0275">Fatty acid biosynthesis</keyword>
<reference evidence="21 22" key="1">
    <citation type="submission" date="2018-06" db="EMBL/GenBank/DDBJ databases">
        <title>Genomic Encyclopedia of Archaeal and Bacterial Type Strains, Phase II (KMG-II): from individual species to whole genera.</title>
        <authorList>
            <person name="Goeker M."/>
        </authorList>
    </citation>
    <scope>NUCLEOTIDE SEQUENCE [LARGE SCALE GENOMIC DNA]</scope>
    <source>
        <strain evidence="21 22">DSM 24525</strain>
    </source>
</reference>
<evidence type="ECO:0000256" key="18">
    <source>
        <dbReference type="ARBA" id="ARBA00049251"/>
    </source>
</evidence>
<evidence type="ECO:0000256" key="5">
    <source>
        <dbReference type="ARBA" id="ARBA00022832"/>
    </source>
</evidence>
<dbReference type="InterPro" id="IPR052388">
    <property type="entry name" value="Peroxisomal_t2-enoyl-CoA_red"/>
</dbReference>
<evidence type="ECO:0000256" key="10">
    <source>
        <dbReference type="ARBA" id="ARBA00023160"/>
    </source>
</evidence>
<dbReference type="EC" id="1.3.1.38" evidence="13"/>
<comment type="catalytic activity">
    <reaction evidence="18">
        <text>a (2E)-enoyl-CoA + NADPH + H(+) = a 2,3-saturated acyl-CoA + NADP(+)</text>
        <dbReference type="Rhea" id="RHEA:33763"/>
        <dbReference type="ChEBI" id="CHEBI:15378"/>
        <dbReference type="ChEBI" id="CHEBI:57783"/>
        <dbReference type="ChEBI" id="CHEBI:58349"/>
        <dbReference type="ChEBI" id="CHEBI:58856"/>
        <dbReference type="ChEBI" id="CHEBI:65111"/>
        <dbReference type="EC" id="1.3.1.38"/>
    </reaction>
    <physiologicalReaction direction="left-to-right" evidence="18">
        <dbReference type="Rhea" id="RHEA:33764"/>
    </physiologicalReaction>
</comment>
<keyword evidence="6" id="KW-0521">NADP</keyword>
<dbReference type="GO" id="GO:0019166">
    <property type="term" value="F:trans-2-enoyl-CoA reductase (NADPH) activity"/>
    <property type="evidence" value="ECO:0007669"/>
    <property type="project" value="UniProtKB-EC"/>
</dbReference>
<gene>
    <name evidence="21" type="ORF">C8P66_1469</name>
</gene>
<proteinExistence type="predicted"/>
<evidence type="ECO:0000313" key="21">
    <source>
        <dbReference type="EMBL" id="PZW37588.1"/>
    </source>
</evidence>
<evidence type="ECO:0000256" key="7">
    <source>
        <dbReference type="ARBA" id="ARBA00023002"/>
    </source>
</evidence>
<dbReference type="Proteomes" id="UP000249688">
    <property type="component" value="Unassembled WGS sequence"/>
</dbReference>
<dbReference type="Gene3D" id="3.40.50.720">
    <property type="entry name" value="NAD(P)-binding Rossmann-like Domain"/>
    <property type="match status" value="1"/>
</dbReference>
<evidence type="ECO:0000256" key="14">
    <source>
        <dbReference type="ARBA" id="ARBA00041063"/>
    </source>
</evidence>
<evidence type="ECO:0000256" key="4">
    <source>
        <dbReference type="ARBA" id="ARBA00022553"/>
    </source>
</evidence>
<dbReference type="GO" id="GO:0006633">
    <property type="term" value="P:fatty acid biosynthetic process"/>
    <property type="evidence" value="ECO:0007669"/>
    <property type="project" value="UniProtKB-KW"/>
</dbReference>
<evidence type="ECO:0000256" key="16">
    <source>
        <dbReference type="ARBA" id="ARBA00048686"/>
    </source>
</evidence>
<comment type="catalytic activity">
    <reaction evidence="19">
        <text>(2E)-decenoyl-CoA + NADPH + H(+) = decanoyl-CoA + NADP(+)</text>
        <dbReference type="Rhea" id="RHEA:44960"/>
        <dbReference type="ChEBI" id="CHEBI:15378"/>
        <dbReference type="ChEBI" id="CHEBI:57783"/>
        <dbReference type="ChEBI" id="CHEBI:58349"/>
        <dbReference type="ChEBI" id="CHEBI:61406"/>
        <dbReference type="ChEBI" id="CHEBI:61430"/>
    </reaction>
    <physiologicalReaction direction="left-to-right" evidence="19">
        <dbReference type="Rhea" id="RHEA:44961"/>
    </physiologicalReaction>
</comment>
<dbReference type="AlphaFoldDB" id="A0A2W7HY25"/>
<keyword evidence="8" id="KW-0443">Lipid metabolism</keyword>
<evidence type="ECO:0000256" key="9">
    <source>
        <dbReference type="ARBA" id="ARBA00023140"/>
    </source>
</evidence>
<evidence type="ECO:0000256" key="17">
    <source>
        <dbReference type="ARBA" id="ARBA00049108"/>
    </source>
</evidence>
<evidence type="ECO:0000256" key="13">
    <source>
        <dbReference type="ARBA" id="ARBA00038849"/>
    </source>
</evidence>
<keyword evidence="7" id="KW-0560">Oxidoreductase</keyword>
<evidence type="ECO:0000256" key="6">
    <source>
        <dbReference type="ARBA" id="ARBA00022857"/>
    </source>
</evidence>
<comment type="function">
    <text evidence="11">Participates in chain elongation of fatty acids. Catalyzes the reduction of trans-2-enoyl-CoAs of varying chain lengths from 6:1 to 16:1, having maximum activity with 10:1 CoA. Has no 2,4-dienoyl-CoA reductase activity.</text>
</comment>
<keyword evidence="3" id="KW-0444">Lipid biosynthesis</keyword>
<keyword evidence="4" id="KW-0597">Phosphoprotein</keyword>
<dbReference type="InterPro" id="IPR036291">
    <property type="entry name" value="NAD(P)-bd_dom_sf"/>
</dbReference>
<evidence type="ECO:0000256" key="3">
    <source>
        <dbReference type="ARBA" id="ARBA00022516"/>
    </source>
</evidence>
<dbReference type="InterPro" id="IPR002347">
    <property type="entry name" value="SDR_fam"/>
</dbReference>
<comment type="subcellular location">
    <subcellularLocation>
        <location evidence="1">Peroxisome</location>
    </subcellularLocation>
</comment>
<comment type="subunit">
    <text evidence="12">Interacts with PEX5, probably required to target it into peroxisomes.</text>
</comment>
<comment type="catalytic activity">
    <reaction evidence="20">
        <text>(2E)-octenoyl-CoA + NADPH + H(+) = octanoyl-CoA + NADP(+)</text>
        <dbReference type="Rhea" id="RHEA:44952"/>
        <dbReference type="ChEBI" id="CHEBI:15378"/>
        <dbReference type="ChEBI" id="CHEBI:57386"/>
        <dbReference type="ChEBI" id="CHEBI:57783"/>
        <dbReference type="ChEBI" id="CHEBI:58349"/>
        <dbReference type="ChEBI" id="CHEBI:62242"/>
    </reaction>
    <physiologicalReaction direction="left-to-right" evidence="20">
        <dbReference type="Rhea" id="RHEA:44953"/>
    </physiologicalReaction>
</comment>
<evidence type="ECO:0000256" key="20">
    <source>
        <dbReference type="ARBA" id="ARBA00049559"/>
    </source>
</evidence>
<dbReference type="PANTHER" id="PTHR24317:SF7">
    <property type="entry name" value="PEROXISOMAL TRANS-2-ENOYL-COA REDUCTASE"/>
    <property type="match status" value="1"/>
</dbReference>